<organism evidence="17">
    <name type="scientific">Noctiluca scintillans</name>
    <name type="common">Sea sparkle</name>
    <name type="synonym">Red tide dinoflagellate</name>
    <dbReference type="NCBI Taxonomy" id="2966"/>
    <lineage>
        <taxon>Eukaryota</taxon>
        <taxon>Sar</taxon>
        <taxon>Alveolata</taxon>
        <taxon>Dinophyceae</taxon>
        <taxon>Noctilucales</taxon>
        <taxon>Noctilucaceae</taxon>
        <taxon>Noctiluca</taxon>
    </lineage>
</organism>
<dbReference type="GO" id="GO:0008331">
    <property type="term" value="F:high voltage-gated calcium channel activity"/>
    <property type="evidence" value="ECO:0007669"/>
    <property type="project" value="TreeGrafter"/>
</dbReference>
<dbReference type="EMBL" id="HBFQ01015524">
    <property type="protein sequence ID" value="CAD8836388.1"/>
    <property type="molecule type" value="Transcribed_RNA"/>
</dbReference>
<keyword evidence="10" id="KW-0406">Ion transport</keyword>
<evidence type="ECO:0000256" key="4">
    <source>
        <dbReference type="ARBA" id="ARBA00022568"/>
    </source>
</evidence>
<keyword evidence="7" id="KW-0106">Calcium</keyword>
<keyword evidence="5" id="KW-0107">Calcium channel</keyword>
<dbReference type="SMART" id="SM00054">
    <property type="entry name" value="EFh"/>
    <property type="match status" value="2"/>
</dbReference>
<evidence type="ECO:0000256" key="8">
    <source>
        <dbReference type="ARBA" id="ARBA00022882"/>
    </source>
</evidence>
<evidence type="ECO:0000256" key="7">
    <source>
        <dbReference type="ARBA" id="ARBA00022837"/>
    </source>
</evidence>
<dbReference type="PROSITE" id="PS00018">
    <property type="entry name" value="EF_HAND_1"/>
    <property type="match status" value="2"/>
</dbReference>
<evidence type="ECO:0000256" key="1">
    <source>
        <dbReference type="ARBA" id="ARBA00004141"/>
    </source>
</evidence>
<feature type="transmembrane region" description="Helical" evidence="15">
    <location>
        <begin position="304"/>
        <end position="321"/>
    </location>
</feature>
<dbReference type="InterPro" id="IPR002048">
    <property type="entry name" value="EF_hand_dom"/>
</dbReference>
<dbReference type="PANTHER" id="PTHR45628">
    <property type="entry name" value="VOLTAGE-DEPENDENT CALCIUM CHANNEL TYPE A SUBUNIT ALPHA-1"/>
    <property type="match status" value="1"/>
</dbReference>
<sequence>MRQQQQLDVQQRHLERTLAAQRTRLCGAMEETLRRSVPPDEKRGAKRGHTVEFEIPRDEVLSQRTASLHRSVDMPSDESVGTSERGDLPDCATPEDDSNAEERLVSKESARMLLRSLSKSSLARDRKKLTTAQRWNDIEATLLKPKIPGTRVTTASQADSRGPSETHPDSDPHGPSEEEPVGTDPLVAQKSTQGRHVMMKPTWSGVGVAYIEERSSRMSVVLGFVRGTCAAVTESLGKKHLNCTLLRSVVVSRCFAITICALILSNACFIAVSTDHTIRTAFDEYDKLPSASVETPDWMKFGDIVFIVAFIVELLVRILALEGEFLVGPAWPWNIFDALLTISSCLELALIAVNLDLSYIRVLRLARIARSFRVFHLLKWASLVRSLRLMLFAIVKSVVPFVWAVLVLFLIIFVFAVVLSNGVTNYVRDVGAGTGRVEDLKDAFGSMPRMVLTLFLSISGGRDWWEVLELFFQLPAVYSAFFLFFMLVLVLAVLNIITGIFVKEAMDMAHLDRDLQMQLELEENRYFLKKLKLLFERIDADGGGTMSLEEFEAHMESDELRVLFSLLGLDVQDAVSFFKVLDVDGSNELQIEDFVMGCMRHKGNSTMDLECSVMDIKKMLKKQVVGVTELGEQVQRIASSLHTLRSQFDIDFDGQEFT</sequence>
<dbReference type="Gene3D" id="1.10.287.70">
    <property type="match status" value="1"/>
</dbReference>
<feature type="transmembrane region" description="Helical" evidence="15">
    <location>
        <begin position="480"/>
        <end position="502"/>
    </location>
</feature>
<evidence type="ECO:0000256" key="10">
    <source>
        <dbReference type="ARBA" id="ARBA00023065"/>
    </source>
</evidence>
<name>A0A7S0ZYP7_NOCSC</name>
<comment type="subcellular location">
    <subcellularLocation>
        <location evidence="1">Membrane</location>
        <topology evidence="1">Multi-pass membrane protein</topology>
    </subcellularLocation>
</comment>
<gene>
    <name evidence="17" type="ORF">NSCI0253_LOCUS10736</name>
</gene>
<keyword evidence="9 15" id="KW-1133">Transmembrane helix</keyword>
<proteinExistence type="predicted"/>
<dbReference type="SUPFAM" id="SSF47473">
    <property type="entry name" value="EF-hand"/>
    <property type="match status" value="1"/>
</dbReference>
<evidence type="ECO:0000256" key="9">
    <source>
        <dbReference type="ARBA" id="ARBA00022989"/>
    </source>
</evidence>
<evidence type="ECO:0000256" key="14">
    <source>
        <dbReference type="SAM" id="MobiDB-lite"/>
    </source>
</evidence>
<keyword evidence="2" id="KW-0813">Transport</keyword>
<feature type="domain" description="EF-hand" evidence="16">
    <location>
        <begin position="526"/>
        <end position="561"/>
    </location>
</feature>
<dbReference type="InterPro" id="IPR011992">
    <property type="entry name" value="EF-hand-dom_pair"/>
</dbReference>
<evidence type="ECO:0000256" key="11">
    <source>
        <dbReference type="ARBA" id="ARBA00023136"/>
    </source>
</evidence>
<evidence type="ECO:0000256" key="12">
    <source>
        <dbReference type="ARBA" id="ARBA00023180"/>
    </source>
</evidence>
<evidence type="ECO:0000256" key="6">
    <source>
        <dbReference type="ARBA" id="ARBA00022692"/>
    </source>
</evidence>
<evidence type="ECO:0000256" key="5">
    <source>
        <dbReference type="ARBA" id="ARBA00022673"/>
    </source>
</evidence>
<dbReference type="GO" id="GO:0005509">
    <property type="term" value="F:calcium ion binding"/>
    <property type="evidence" value="ECO:0007669"/>
    <property type="project" value="InterPro"/>
</dbReference>
<evidence type="ECO:0000256" key="3">
    <source>
        <dbReference type="ARBA" id="ARBA00022553"/>
    </source>
</evidence>
<feature type="transmembrane region" description="Helical" evidence="15">
    <location>
        <begin position="250"/>
        <end position="272"/>
    </location>
</feature>
<feature type="transmembrane region" description="Helical" evidence="15">
    <location>
        <begin position="333"/>
        <end position="353"/>
    </location>
</feature>
<dbReference type="InterPro" id="IPR050599">
    <property type="entry name" value="VDCC_alpha-1_subunit"/>
</dbReference>
<feature type="compositionally biased region" description="Basic and acidic residues" evidence="14">
    <location>
        <begin position="162"/>
        <end position="176"/>
    </location>
</feature>
<keyword evidence="4" id="KW-0109">Calcium transport</keyword>
<reference evidence="17" key="1">
    <citation type="submission" date="2021-01" db="EMBL/GenBank/DDBJ databases">
        <authorList>
            <person name="Corre E."/>
            <person name="Pelletier E."/>
            <person name="Niang G."/>
            <person name="Scheremetjew M."/>
            <person name="Finn R."/>
            <person name="Kale V."/>
            <person name="Holt S."/>
            <person name="Cochrane G."/>
            <person name="Meng A."/>
            <person name="Brown T."/>
            <person name="Cohen L."/>
        </authorList>
    </citation>
    <scope>NUCLEOTIDE SEQUENCE</scope>
</reference>
<keyword evidence="13" id="KW-0407">Ion channel</keyword>
<dbReference type="InterPro" id="IPR027359">
    <property type="entry name" value="Volt_channel_dom_sf"/>
</dbReference>
<dbReference type="Gene3D" id="1.20.120.350">
    <property type="entry name" value="Voltage-gated potassium channels. Chain C"/>
    <property type="match status" value="1"/>
</dbReference>
<evidence type="ECO:0000259" key="16">
    <source>
        <dbReference type="PROSITE" id="PS50222"/>
    </source>
</evidence>
<accession>A0A7S0ZYP7</accession>
<evidence type="ECO:0000256" key="2">
    <source>
        <dbReference type="ARBA" id="ARBA00022448"/>
    </source>
</evidence>
<keyword evidence="12" id="KW-0325">Glycoprotein</keyword>
<feature type="compositionally biased region" description="Basic and acidic residues" evidence="14">
    <location>
        <begin position="31"/>
        <end position="61"/>
    </location>
</feature>
<feature type="transmembrane region" description="Helical" evidence="15">
    <location>
        <begin position="401"/>
        <end position="423"/>
    </location>
</feature>
<keyword evidence="3" id="KW-0597">Phosphoprotein</keyword>
<dbReference type="PANTHER" id="PTHR45628:SF7">
    <property type="entry name" value="VOLTAGE-DEPENDENT CALCIUM CHANNEL TYPE A SUBUNIT ALPHA-1"/>
    <property type="match status" value="1"/>
</dbReference>
<dbReference type="GO" id="GO:0098703">
    <property type="term" value="P:calcium ion import across plasma membrane"/>
    <property type="evidence" value="ECO:0007669"/>
    <property type="project" value="TreeGrafter"/>
</dbReference>
<keyword evidence="11 15" id="KW-0472">Membrane</keyword>
<keyword evidence="6 15" id="KW-0812">Transmembrane</keyword>
<feature type="region of interest" description="Disordered" evidence="14">
    <location>
        <begin position="30"/>
        <end position="107"/>
    </location>
</feature>
<evidence type="ECO:0000256" key="13">
    <source>
        <dbReference type="ARBA" id="ARBA00023303"/>
    </source>
</evidence>
<evidence type="ECO:0000256" key="15">
    <source>
        <dbReference type="SAM" id="Phobius"/>
    </source>
</evidence>
<dbReference type="Gene3D" id="1.10.238.10">
    <property type="entry name" value="EF-hand"/>
    <property type="match status" value="1"/>
</dbReference>
<feature type="domain" description="EF-hand" evidence="16">
    <location>
        <begin position="569"/>
        <end position="604"/>
    </location>
</feature>
<dbReference type="InterPro" id="IPR005821">
    <property type="entry name" value="Ion_trans_dom"/>
</dbReference>
<evidence type="ECO:0000313" key="17">
    <source>
        <dbReference type="EMBL" id="CAD8836388.1"/>
    </source>
</evidence>
<dbReference type="InterPro" id="IPR018247">
    <property type="entry name" value="EF_Hand_1_Ca_BS"/>
</dbReference>
<protein>
    <recommendedName>
        <fullName evidence="16">EF-hand domain-containing protein</fullName>
    </recommendedName>
</protein>
<dbReference type="CDD" id="cd00051">
    <property type="entry name" value="EFh"/>
    <property type="match status" value="1"/>
</dbReference>
<dbReference type="GO" id="GO:0005891">
    <property type="term" value="C:voltage-gated calcium channel complex"/>
    <property type="evidence" value="ECO:0007669"/>
    <property type="project" value="TreeGrafter"/>
</dbReference>
<dbReference type="SUPFAM" id="SSF81324">
    <property type="entry name" value="Voltage-gated potassium channels"/>
    <property type="match status" value="1"/>
</dbReference>
<feature type="region of interest" description="Disordered" evidence="14">
    <location>
        <begin position="146"/>
        <end position="184"/>
    </location>
</feature>
<keyword evidence="8" id="KW-0851">Voltage-gated channel</keyword>
<dbReference type="Pfam" id="PF00520">
    <property type="entry name" value="Ion_trans"/>
    <property type="match status" value="1"/>
</dbReference>
<dbReference type="AlphaFoldDB" id="A0A7S0ZYP7"/>
<dbReference type="PROSITE" id="PS50222">
    <property type="entry name" value="EF_HAND_2"/>
    <property type="match status" value="2"/>
</dbReference>